<dbReference type="InterPro" id="IPR003653">
    <property type="entry name" value="Peptidase_C48_C"/>
</dbReference>
<dbReference type="PANTHER" id="PTHR46468">
    <property type="entry name" value="SENTRIN-SPECIFIC PROTEASE 8"/>
    <property type="match status" value="1"/>
</dbReference>
<keyword evidence="2" id="KW-0645">Protease</keyword>
<proteinExistence type="inferred from homology"/>
<comment type="similarity">
    <text evidence="1">Belongs to the peptidase C48 family.</text>
</comment>
<dbReference type="AlphaFoldDB" id="A0A7S1CTG7"/>
<dbReference type="GO" id="GO:0000338">
    <property type="term" value="P:protein deneddylation"/>
    <property type="evidence" value="ECO:0007669"/>
    <property type="project" value="TreeGrafter"/>
</dbReference>
<dbReference type="GO" id="GO:0008234">
    <property type="term" value="F:cysteine-type peptidase activity"/>
    <property type="evidence" value="ECO:0007669"/>
    <property type="project" value="UniProtKB-KW"/>
</dbReference>
<dbReference type="PROSITE" id="PS50600">
    <property type="entry name" value="ULP_PROTEASE"/>
    <property type="match status" value="1"/>
</dbReference>
<evidence type="ECO:0000256" key="1">
    <source>
        <dbReference type="ARBA" id="ARBA00005234"/>
    </source>
</evidence>
<dbReference type="GO" id="GO:0006508">
    <property type="term" value="P:proteolysis"/>
    <property type="evidence" value="ECO:0007669"/>
    <property type="project" value="UniProtKB-KW"/>
</dbReference>
<sequence>MDDTKLFSYNDLVIRACDVECLQPGQWLNDQCIELYLLYLQHEVHAPSDILFVPPSTTFLVLHGGQEVAASIMDSMDVSSRSTIFFAINNSTNMEVAMGGTHWSAMVVDRRTQTCTHYDSIPGMNARIAMRLKDIIAHVMGMRISSVNECTAQQGNSYDCGLFCLATAARLVSENMPPSLVGADQDDADTSALLLQHSAVTSRFQDLNSRMMLDFRQNLADWVHSHIPPTH</sequence>
<dbReference type="EMBL" id="HBFV01000601">
    <property type="protein sequence ID" value="CAD8928061.1"/>
    <property type="molecule type" value="Transcribed_RNA"/>
</dbReference>
<evidence type="ECO:0000256" key="4">
    <source>
        <dbReference type="ARBA" id="ARBA00022807"/>
    </source>
</evidence>
<organism evidence="6">
    <name type="scientific">Picochlorum oklahomense</name>
    <dbReference type="NCBI Taxonomy" id="249345"/>
    <lineage>
        <taxon>Eukaryota</taxon>
        <taxon>Viridiplantae</taxon>
        <taxon>Chlorophyta</taxon>
        <taxon>core chlorophytes</taxon>
        <taxon>Trebouxiophyceae</taxon>
        <taxon>Trebouxiophyceae incertae sedis</taxon>
        <taxon>Picochlorum</taxon>
    </lineage>
</organism>
<name>A0A7S1CTG7_9CHLO</name>
<evidence type="ECO:0000256" key="3">
    <source>
        <dbReference type="ARBA" id="ARBA00022801"/>
    </source>
</evidence>
<evidence type="ECO:0000256" key="2">
    <source>
        <dbReference type="ARBA" id="ARBA00022670"/>
    </source>
</evidence>
<feature type="domain" description="Ubiquitin-like protease family profile" evidence="5">
    <location>
        <begin position="12"/>
        <end position="171"/>
    </location>
</feature>
<dbReference type="GO" id="GO:0019784">
    <property type="term" value="F:deNEDDylase activity"/>
    <property type="evidence" value="ECO:0007669"/>
    <property type="project" value="InterPro"/>
</dbReference>
<keyword evidence="3" id="KW-0378">Hydrolase</keyword>
<evidence type="ECO:0000259" key="5">
    <source>
        <dbReference type="PROSITE" id="PS50600"/>
    </source>
</evidence>
<evidence type="ECO:0000313" key="6">
    <source>
        <dbReference type="EMBL" id="CAD8928061.1"/>
    </source>
</evidence>
<protein>
    <recommendedName>
        <fullName evidence="5">Ubiquitin-like protease family profile domain-containing protein</fullName>
    </recommendedName>
</protein>
<reference evidence="6" key="1">
    <citation type="submission" date="2021-01" db="EMBL/GenBank/DDBJ databases">
        <authorList>
            <person name="Corre E."/>
            <person name="Pelletier E."/>
            <person name="Niang G."/>
            <person name="Scheremetjew M."/>
            <person name="Finn R."/>
            <person name="Kale V."/>
            <person name="Holt S."/>
            <person name="Cochrane G."/>
            <person name="Meng A."/>
            <person name="Brown T."/>
            <person name="Cohen L."/>
        </authorList>
    </citation>
    <scope>NUCLEOTIDE SEQUENCE</scope>
    <source>
        <strain evidence="6">CCMP2329</strain>
    </source>
</reference>
<dbReference type="PANTHER" id="PTHR46468:SF1">
    <property type="entry name" value="SENTRIN-SPECIFIC PROTEASE 8"/>
    <property type="match status" value="1"/>
</dbReference>
<dbReference type="Pfam" id="PF02902">
    <property type="entry name" value="Peptidase_C48"/>
    <property type="match status" value="1"/>
</dbReference>
<accession>A0A7S1CTG7</accession>
<dbReference type="SUPFAM" id="SSF54001">
    <property type="entry name" value="Cysteine proteinases"/>
    <property type="match status" value="1"/>
</dbReference>
<gene>
    <name evidence="6" type="ORF">POKL1161_LOCUS414</name>
</gene>
<dbReference type="InterPro" id="IPR038765">
    <property type="entry name" value="Papain-like_cys_pep_sf"/>
</dbReference>
<dbReference type="InterPro" id="IPR044613">
    <property type="entry name" value="Nep1/2-like"/>
</dbReference>
<dbReference type="Gene3D" id="3.40.395.10">
    <property type="entry name" value="Adenoviral Proteinase, Chain A"/>
    <property type="match status" value="1"/>
</dbReference>
<keyword evidence="4" id="KW-0788">Thiol protease</keyword>